<name>E5A9F7_LEPMJ</name>
<dbReference type="GeneID" id="13292019"/>
<gene>
    <name evidence="1" type="ORF">LEMA_P014280.1</name>
</gene>
<evidence type="ECO:0000313" key="1">
    <source>
        <dbReference type="EMBL" id="CBY00298.1"/>
    </source>
</evidence>
<dbReference type="AlphaFoldDB" id="E5A9F7"/>
<sequence>MHVKPAVIASNGIGPAGTQKGTPRAHIRFGPPRLAALRYIKLKATELSESNQVHSQLHALFLVISQQTRPAQRLQIGSMSTPLYQQCHYHPVPGAIVLVRLSLLTAPRLASSRNAQRRRRQSQPLQRAMPPINSVRATMYRKFVSTCRAARIAYAPVFASCQSISLTITLPCRSYVCGYRESSDWKDGRGRRLSSCSAVPGRMGRLVLVLSRFSGLTSKMPPPVYETCTGLPEQIITA</sequence>
<dbReference type="InParanoid" id="E5A9F7"/>
<reference evidence="2" key="1">
    <citation type="journal article" date="2011" name="Nat. Commun.">
        <title>Effector diversification within compartments of the Leptosphaeria maculans genome affected by Repeat-Induced Point mutations.</title>
        <authorList>
            <person name="Rouxel T."/>
            <person name="Grandaubert J."/>
            <person name="Hane J.K."/>
            <person name="Hoede C."/>
            <person name="van de Wouw A.P."/>
            <person name="Couloux A."/>
            <person name="Dominguez V."/>
            <person name="Anthouard V."/>
            <person name="Bally P."/>
            <person name="Bourras S."/>
            <person name="Cozijnsen A.J."/>
            <person name="Ciuffetti L.M."/>
            <person name="Degrave A."/>
            <person name="Dilmaghani A."/>
            <person name="Duret L."/>
            <person name="Fudal I."/>
            <person name="Goodwin S.B."/>
            <person name="Gout L."/>
            <person name="Glaser N."/>
            <person name="Linglin J."/>
            <person name="Kema G.H.J."/>
            <person name="Lapalu N."/>
            <person name="Lawrence C.B."/>
            <person name="May K."/>
            <person name="Meyer M."/>
            <person name="Ollivier B."/>
            <person name="Poulain J."/>
            <person name="Schoch C.L."/>
            <person name="Simon A."/>
            <person name="Spatafora J.W."/>
            <person name="Stachowiak A."/>
            <person name="Turgeon B.G."/>
            <person name="Tyler B.M."/>
            <person name="Vincent D."/>
            <person name="Weissenbach J."/>
            <person name="Amselem J."/>
            <person name="Quesneville H."/>
            <person name="Oliver R.P."/>
            <person name="Wincker P."/>
            <person name="Balesdent M.-H."/>
            <person name="Howlett B.J."/>
        </authorList>
    </citation>
    <scope>NUCLEOTIDE SEQUENCE [LARGE SCALE GENOMIC DNA]</scope>
    <source>
        <strain evidence="2">JN3 / isolate v23.1.3 / race Av1-4-5-6-7-8</strain>
    </source>
</reference>
<dbReference type="VEuPathDB" id="FungiDB:LEMA_P014280.1"/>
<protein>
    <submittedName>
        <fullName evidence="1">Predicted protein</fullName>
    </submittedName>
</protein>
<dbReference type="RefSeq" id="XP_003843777.1">
    <property type="nucleotide sequence ID" value="XM_003843729.1"/>
</dbReference>
<organism evidence="2">
    <name type="scientific">Leptosphaeria maculans (strain JN3 / isolate v23.1.3 / race Av1-4-5-6-7-8)</name>
    <name type="common">Blackleg fungus</name>
    <name type="synonym">Phoma lingam</name>
    <dbReference type="NCBI Taxonomy" id="985895"/>
    <lineage>
        <taxon>Eukaryota</taxon>
        <taxon>Fungi</taxon>
        <taxon>Dikarya</taxon>
        <taxon>Ascomycota</taxon>
        <taxon>Pezizomycotina</taxon>
        <taxon>Dothideomycetes</taxon>
        <taxon>Pleosporomycetidae</taxon>
        <taxon>Pleosporales</taxon>
        <taxon>Pleosporineae</taxon>
        <taxon>Leptosphaeriaceae</taxon>
        <taxon>Plenodomus</taxon>
        <taxon>Plenodomus lingam/Leptosphaeria maculans species complex</taxon>
    </lineage>
</organism>
<accession>E5A9F7</accession>
<evidence type="ECO:0000313" key="2">
    <source>
        <dbReference type="Proteomes" id="UP000002668"/>
    </source>
</evidence>
<keyword evidence="2" id="KW-1185">Reference proteome</keyword>
<dbReference type="Proteomes" id="UP000002668">
    <property type="component" value="Genome"/>
</dbReference>
<dbReference type="EMBL" id="FP929138">
    <property type="protein sequence ID" value="CBY00298.1"/>
    <property type="molecule type" value="Genomic_DNA"/>
</dbReference>
<proteinExistence type="predicted"/>
<dbReference type="HOGENOM" id="CLU_1166008_0_0_1"/>